<dbReference type="GO" id="GO:0000976">
    <property type="term" value="F:transcription cis-regulatory region binding"/>
    <property type="evidence" value="ECO:0007669"/>
    <property type="project" value="TreeGrafter"/>
</dbReference>
<evidence type="ECO:0000256" key="3">
    <source>
        <dbReference type="ARBA" id="ARBA00023163"/>
    </source>
</evidence>
<dbReference type="PANTHER" id="PTHR30055:SF234">
    <property type="entry name" value="HTH-TYPE TRANSCRIPTIONAL REGULATOR BETI"/>
    <property type="match status" value="1"/>
</dbReference>
<dbReference type="EMBL" id="CTEF01000001">
    <property type="protein sequence ID" value="CQD04924.1"/>
    <property type="molecule type" value="Genomic_DNA"/>
</dbReference>
<dbReference type="Pfam" id="PF00440">
    <property type="entry name" value="TetR_N"/>
    <property type="match status" value="1"/>
</dbReference>
<evidence type="ECO:0000256" key="2">
    <source>
        <dbReference type="ARBA" id="ARBA00023125"/>
    </source>
</evidence>
<feature type="domain" description="HTH tetR-type" evidence="5">
    <location>
        <begin position="10"/>
        <end position="72"/>
    </location>
</feature>
<protein>
    <submittedName>
        <fullName evidence="6">Transcriptional regulator</fullName>
    </submittedName>
</protein>
<dbReference type="PANTHER" id="PTHR30055">
    <property type="entry name" value="HTH-TYPE TRANSCRIPTIONAL REGULATOR RUTR"/>
    <property type="match status" value="1"/>
</dbReference>
<organism evidence="6 7">
    <name type="scientific">Mycolicibacterium conceptionense</name>
    <dbReference type="NCBI Taxonomy" id="451644"/>
    <lineage>
        <taxon>Bacteria</taxon>
        <taxon>Bacillati</taxon>
        <taxon>Actinomycetota</taxon>
        <taxon>Actinomycetes</taxon>
        <taxon>Mycobacteriales</taxon>
        <taxon>Mycobacteriaceae</taxon>
        <taxon>Mycolicibacterium</taxon>
    </lineage>
</organism>
<evidence type="ECO:0000313" key="7">
    <source>
        <dbReference type="Proteomes" id="UP000182227"/>
    </source>
</evidence>
<dbReference type="PROSITE" id="PS50977">
    <property type="entry name" value="HTH_TETR_2"/>
    <property type="match status" value="1"/>
</dbReference>
<dbReference type="Proteomes" id="UP000182227">
    <property type="component" value="Unassembled WGS sequence"/>
</dbReference>
<keyword evidence="3" id="KW-0804">Transcription</keyword>
<keyword evidence="1" id="KW-0805">Transcription regulation</keyword>
<feature type="DNA-binding region" description="H-T-H motif" evidence="4">
    <location>
        <begin position="35"/>
        <end position="54"/>
    </location>
</feature>
<keyword evidence="2 4" id="KW-0238">DNA-binding</keyword>
<dbReference type="InterPro" id="IPR050109">
    <property type="entry name" value="HTH-type_TetR-like_transc_reg"/>
</dbReference>
<dbReference type="GO" id="GO:0003700">
    <property type="term" value="F:DNA-binding transcription factor activity"/>
    <property type="evidence" value="ECO:0007669"/>
    <property type="project" value="TreeGrafter"/>
</dbReference>
<accession>A0A0U1CYX8</accession>
<dbReference type="AlphaFoldDB" id="A0A0U1CYX8"/>
<evidence type="ECO:0000259" key="5">
    <source>
        <dbReference type="PROSITE" id="PS50977"/>
    </source>
</evidence>
<evidence type="ECO:0000256" key="4">
    <source>
        <dbReference type="PROSITE-ProRule" id="PRU00335"/>
    </source>
</evidence>
<dbReference type="SUPFAM" id="SSF46689">
    <property type="entry name" value="Homeodomain-like"/>
    <property type="match status" value="1"/>
</dbReference>
<name>A0A0U1CYX8_9MYCO</name>
<evidence type="ECO:0000313" key="6">
    <source>
        <dbReference type="EMBL" id="CQD04924.1"/>
    </source>
</evidence>
<sequence length="226" mass="24681">MQTGRCTIASTTRQRIITEALRLFGERGYAATTIAQIEDAAGLSPGSGSLYRHFRSKDQLLYEAIGETLADRDQWAQFFDPGFSVNTVLDQIAPHAGLVDKIVLLCQVGLARLDHNRDVTRLLHRDSSAPPEALEVFRRNEYLQVLSVISRGLAELAGPVHRDQDWDAAAVVVLSAVSHFWLICDTFGGQHPAGIDAPHYLRATAEMIAARLTWDGPGSTTGGKTS</sequence>
<gene>
    <name evidence="6" type="ORF">BN970_00861</name>
</gene>
<evidence type="ECO:0000256" key="1">
    <source>
        <dbReference type="ARBA" id="ARBA00023015"/>
    </source>
</evidence>
<dbReference type="InterPro" id="IPR009057">
    <property type="entry name" value="Homeodomain-like_sf"/>
</dbReference>
<dbReference type="InterPro" id="IPR001647">
    <property type="entry name" value="HTH_TetR"/>
</dbReference>
<proteinExistence type="predicted"/>
<reference evidence="6 7" key="1">
    <citation type="submission" date="2015-03" db="EMBL/GenBank/DDBJ databases">
        <authorList>
            <person name="Murphy D."/>
        </authorList>
    </citation>
    <scope>NUCLEOTIDE SEQUENCE [LARGE SCALE GENOMIC DNA]</scope>
    <source>
        <strain evidence="6 7">D16</strain>
    </source>
</reference>
<dbReference type="Gene3D" id="1.10.357.10">
    <property type="entry name" value="Tetracycline Repressor, domain 2"/>
    <property type="match status" value="1"/>
</dbReference>